<dbReference type="Gene3D" id="3.90.1150.10">
    <property type="entry name" value="Aspartate Aminotransferase, domain 1"/>
    <property type="match status" value="1"/>
</dbReference>
<dbReference type="AlphaFoldDB" id="A0A6N4R9S1"/>
<name>A0A6N4R9S1_BLAVI</name>
<dbReference type="PANTHER" id="PTHR43586:SF8">
    <property type="entry name" value="CYSTEINE DESULFURASE 1, CHLOROPLASTIC"/>
    <property type="match status" value="1"/>
</dbReference>
<keyword evidence="5" id="KW-0663">Pyridoxal phosphate</keyword>
<dbReference type="EC" id="2.8.1.7" evidence="3"/>
<dbReference type="InterPro" id="IPR000192">
    <property type="entry name" value="Aminotrans_V_dom"/>
</dbReference>
<dbReference type="CDD" id="cd06453">
    <property type="entry name" value="SufS_like"/>
    <property type="match status" value="1"/>
</dbReference>
<dbReference type="InterPro" id="IPR015422">
    <property type="entry name" value="PyrdxlP-dep_Trfase_small"/>
</dbReference>
<evidence type="ECO:0000256" key="2">
    <source>
        <dbReference type="ARBA" id="ARBA00010447"/>
    </source>
</evidence>
<dbReference type="GO" id="GO:0030170">
    <property type="term" value="F:pyridoxal phosphate binding"/>
    <property type="evidence" value="ECO:0007669"/>
    <property type="project" value="InterPro"/>
</dbReference>
<dbReference type="InterPro" id="IPR015421">
    <property type="entry name" value="PyrdxlP-dep_Trfase_major"/>
</dbReference>
<evidence type="ECO:0000259" key="7">
    <source>
        <dbReference type="Pfam" id="PF00266"/>
    </source>
</evidence>
<comment type="catalytic activity">
    <reaction evidence="6">
        <text>(sulfur carrier)-H + L-cysteine = (sulfur carrier)-SH + L-alanine</text>
        <dbReference type="Rhea" id="RHEA:43892"/>
        <dbReference type="Rhea" id="RHEA-COMP:14737"/>
        <dbReference type="Rhea" id="RHEA-COMP:14739"/>
        <dbReference type="ChEBI" id="CHEBI:29917"/>
        <dbReference type="ChEBI" id="CHEBI:35235"/>
        <dbReference type="ChEBI" id="CHEBI:57972"/>
        <dbReference type="ChEBI" id="CHEBI:64428"/>
        <dbReference type="EC" id="2.8.1.7"/>
    </reaction>
</comment>
<dbReference type="EMBL" id="VAFM01000002">
    <property type="protein sequence ID" value="TKW60834.1"/>
    <property type="molecule type" value="Genomic_DNA"/>
</dbReference>
<evidence type="ECO:0000256" key="4">
    <source>
        <dbReference type="ARBA" id="ARBA00022679"/>
    </source>
</evidence>
<sequence length="398" mass="42232">MDATSHFPALTVQPYGKRLAFLDSAASAHKPTAVINALTEALSGPYANIHRGLYHNSAETTAAFENARSTLATFFGAKPDELVFTRNSTEAINLVAQTWGRANLTASDTVVLTEIEHHANIVPWQLLQKEIGFTIKVLPLALLVNPSPIDLYPYFEDAKLLAITAMSNVTGLRPNLPVLLHAARTEGLTTLVDASQSVVHGPVPFPLVGADFIVCTAHKLYGPNGIGLLWAQPETLNAMPPYQGGGDMIETVSLPLGTTFAHGNAKFEAGTPAIAEAIAFGAAADFISGLGWETITAHEKALAEELSQTLSDLPFITVYSPAHTGIAAFNIEGAHAADVATLLDQQGVAVRSGHHCAMPYMKMLGIEGCLRASLALYSSSRDIAQLAEALHKAAKILL</sequence>
<gene>
    <name evidence="8" type="ORF">DI628_08065</name>
</gene>
<dbReference type="InterPro" id="IPR015424">
    <property type="entry name" value="PyrdxlP-dep_Trfase"/>
</dbReference>
<feature type="domain" description="Aminotransferase class V" evidence="7">
    <location>
        <begin position="21"/>
        <end position="386"/>
    </location>
</feature>
<dbReference type="Gene3D" id="3.40.640.10">
    <property type="entry name" value="Type I PLP-dependent aspartate aminotransferase-like (Major domain)"/>
    <property type="match status" value="1"/>
</dbReference>
<dbReference type="InterPro" id="IPR010970">
    <property type="entry name" value="Cys_dSase_SufS"/>
</dbReference>
<evidence type="ECO:0000313" key="9">
    <source>
        <dbReference type="Proteomes" id="UP000320948"/>
    </source>
</evidence>
<evidence type="ECO:0000256" key="5">
    <source>
        <dbReference type="ARBA" id="ARBA00022898"/>
    </source>
</evidence>
<keyword evidence="8" id="KW-0032">Aminotransferase</keyword>
<comment type="cofactor">
    <cofactor evidence="1">
        <name>pyridoxal 5'-phosphate</name>
        <dbReference type="ChEBI" id="CHEBI:597326"/>
    </cofactor>
</comment>
<dbReference type="Proteomes" id="UP000320948">
    <property type="component" value="Unassembled WGS sequence"/>
</dbReference>
<evidence type="ECO:0000313" key="8">
    <source>
        <dbReference type="EMBL" id="TKW60834.1"/>
    </source>
</evidence>
<comment type="similarity">
    <text evidence="2">Belongs to the class-V pyridoxal-phosphate-dependent aminotransferase family. Csd subfamily.</text>
</comment>
<dbReference type="Pfam" id="PF00266">
    <property type="entry name" value="Aminotran_5"/>
    <property type="match status" value="1"/>
</dbReference>
<evidence type="ECO:0000256" key="3">
    <source>
        <dbReference type="ARBA" id="ARBA00012239"/>
    </source>
</evidence>
<dbReference type="GO" id="GO:0006534">
    <property type="term" value="P:cysteine metabolic process"/>
    <property type="evidence" value="ECO:0007669"/>
    <property type="project" value="InterPro"/>
</dbReference>
<proteinExistence type="inferred from homology"/>
<evidence type="ECO:0000256" key="6">
    <source>
        <dbReference type="ARBA" id="ARBA00050776"/>
    </source>
</evidence>
<protein>
    <recommendedName>
        <fullName evidence="3">cysteine desulfurase</fullName>
        <ecNumber evidence="3">2.8.1.7</ecNumber>
    </recommendedName>
</protein>
<accession>A0A6N4R9S1</accession>
<reference evidence="8 9" key="1">
    <citation type="journal article" date="2017" name="Nat. Commun.">
        <title>In situ click chemistry generation of cyclooxygenase-2 inhibitors.</title>
        <authorList>
            <person name="Bhardwaj A."/>
            <person name="Kaur J."/>
            <person name="Wuest M."/>
            <person name="Wuest F."/>
        </authorList>
    </citation>
    <scope>NUCLEOTIDE SEQUENCE [LARGE SCALE GENOMIC DNA]</scope>
    <source>
        <strain evidence="8">S2_018_000_R2_106</strain>
    </source>
</reference>
<comment type="caution">
    <text evidence="8">The sequence shown here is derived from an EMBL/GenBank/DDBJ whole genome shotgun (WGS) entry which is preliminary data.</text>
</comment>
<dbReference type="GO" id="GO:0031071">
    <property type="term" value="F:cysteine desulfurase activity"/>
    <property type="evidence" value="ECO:0007669"/>
    <property type="project" value="UniProtKB-EC"/>
</dbReference>
<evidence type="ECO:0000256" key="1">
    <source>
        <dbReference type="ARBA" id="ARBA00001933"/>
    </source>
</evidence>
<organism evidence="8 9">
    <name type="scientific">Blastochloris viridis</name>
    <name type="common">Rhodopseudomonas viridis</name>
    <dbReference type="NCBI Taxonomy" id="1079"/>
    <lineage>
        <taxon>Bacteria</taxon>
        <taxon>Pseudomonadati</taxon>
        <taxon>Pseudomonadota</taxon>
        <taxon>Alphaproteobacteria</taxon>
        <taxon>Hyphomicrobiales</taxon>
        <taxon>Blastochloridaceae</taxon>
        <taxon>Blastochloris</taxon>
    </lineage>
</organism>
<dbReference type="SUPFAM" id="SSF53383">
    <property type="entry name" value="PLP-dependent transferases"/>
    <property type="match status" value="1"/>
</dbReference>
<dbReference type="GO" id="GO:0008483">
    <property type="term" value="F:transaminase activity"/>
    <property type="evidence" value="ECO:0007669"/>
    <property type="project" value="UniProtKB-KW"/>
</dbReference>
<dbReference type="PANTHER" id="PTHR43586">
    <property type="entry name" value="CYSTEINE DESULFURASE"/>
    <property type="match status" value="1"/>
</dbReference>
<keyword evidence="4 8" id="KW-0808">Transferase</keyword>